<evidence type="ECO:0000313" key="3">
    <source>
        <dbReference type="Proteomes" id="UP001254165"/>
    </source>
</evidence>
<dbReference type="EMBL" id="JAUHMF010000002">
    <property type="protein sequence ID" value="MDT8899381.1"/>
    <property type="molecule type" value="Genomic_DNA"/>
</dbReference>
<dbReference type="RefSeq" id="WP_315626078.1">
    <property type="nucleotide sequence ID" value="NZ_JAUHMF010000002.1"/>
</dbReference>
<gene>
    <name evidence="2" type="ORF">QYE77_14030</name>
</gene>
<organism evidence="2 3">
    <name type="scientific">Thermanaerothrix solaris</name>
    <dbReference type="NCBI Taxonomy" id="3058434"/>
    <lineage>
        <taxon>Bacteria</taxon>
        <taxon>Bacillati</taxon>
        <taxon>Chloroflexota</taxon>
        <taxon>Anaerolineae</taxon>
        <taxon>Anaerolineales</taxon>
        <taxon>Anaerolineaceae</taxon>
        <taxon>Thermanaerothrix</taxon>
    </lineage>
</organism>
<sequence length="563" mass="62073">MSMNRASRWAWVALAMIIVGLTACSQNALQPTLTPTTSSRIPGSLIRFRGNYFSTAGECGYCHTALKSVNGTVYSIQDDWRSTLMANAGRDPYYLAHVAEEVNRHPQHREVIEAKCATCHIGMASLTEAFSNSEVAILGDQGLLNPDNPLYPLALDGVSCSLCHQIQDINLGTPQSFSGGFNIDSNTPAGKRIVYGRFDVNPAMATVMQSASGFIPQTSAHVTRSEFCAVCHNLFTPYVDDNGNLSTDLFAEQTPYTEWVHSAYRDSQACQDCHMPTATEAVPVANTGSPMRDPYHQHYFVGGNQWMLNLLKTHPDKFAVSAESAQFDQTIARTLDQLQTKTAHIQLTAEPQDQSLKVNVRIDVLTGHKFPTSFPSRRAWIHMIVRDADGKVLFESGAFQPDGSIIGNDNDGDETKYEPHYQIITRPDQVQIYEPIIGDPNGQVTTSLLRAQRYLKDNRLLPTGLDKNTLPSEIAVYGEALQDPDFQAGGDIVHYQISFDSPPTYPLSIEASLYYQSIGFRWMHKFSSLNLTAAQNFMALAASVPNSPIPIATARITLNTVQP</sequence>
<accession>A0ABU3NRB4</accession>
<feature type="chain" id="PRO_5045371775" description="Cytochrome c-552/4 domain-containing protein" evidence="1">
    <location>
        <begin position="29"/>
        <end position="563"/>
    </location>
</feature>
<keyword evidence="1" id="KW-0732">Signal</keyword>
<evidence type="ECO:0000256" key="1">
    <source>
        <dbReference type="SAM" id="SignalP"/>
    </source>
</evidence>
<dbReference type="InterPro" id="IPR036280">
    <property type="entry name" value="Multihaem_cyt_sf"/>
</dbReference>
<keyword evidence="3" id="KW-1185">Reference proteome</keyword>
<evidence type="ECO:0000313" key="2">
    <source>
        <dbReference type="EMBL" id="MDT8899381.1"/>
    </source>
</evidence>
<name>A0ABU3NRB4_9CHLR</name>
<dbReference type="PROSITE" id="PS51257">
    <property type="entry name" value="PROKAR_LIPOPROTEIN"/>
    <property type="match status" value="1"/>
</dbReference>
<comment type="caution">
    <text evidence="2">The sequence shown here is derived from an EMBL/GenBank/DDBJ whole genome shotgun (WGS) entry which is preliminary data.</text>
</comment>
<dbReference type="Gene3D" id="1.10.1130.10">
    <property type="entry name" value="Flavocytochrome C3, Chain A"/>
    <property type="match status" value="1"/>
</dbReference>
<protein>
    <recommendedName>
        <fullName evidence="4">Cytochrome c-552/4 domain-containing protein</fullName>
    </recommendedName>
</protein>
<feature type="signal peptide" evidence="1">
    <location>
        <begin position="1"/>
        <end position="28"/>
    </location>
</feature>
<evidence type="ECO:0008006" key="4">
    <source>
        <dbReference type="Google" id="ProtNLM"/>
    </source>
</evidence>
<dbReference type="Proteomes" id="UP001254165">
    <property type="component" value="Unassembled WGS sequence"/>
</dbReference>
<dbReference type="SUPFAM" id="SSF48695">
    <property type="entry name" value="Multiheme cytochromes"/>
    <property type="match status" value="1"/>
</dbReference>
<reference evidence="2 3" key="1">
    <citation type="submission" date="2023-07" db="EMBL/GenBank/DDBJ databases">
        <title>Novel species of Thermanaerothrix with wide hydrolytic capabilities.</title>
        <authorList>
            <person name="Zayulina K.S."/>
            <person name="Podosokorskaya O.A."/>
            <person name="Elcheninov A.G."/>
        </authorList>
    </citation>
    <scope>NUCLEOTIDE SEQUENCE [LARGE SCALE GENOMIC DNA]</scope>
    <source>
        <strain evidence="2 3">4228-RoL</strain>
    </source>
</reference>
<proteinExistence type="predicted"/>